<evidence type="ECO:0000259" key="3">
    <source>
        <dbReference type="PROSITE" id="PS50043"/>
    </source>
</evidence>
<dbReference type="EMBL" id="CP038267">
    <property type="protein sequence ID" value="QBR92045.1"/>
    <property type="molecule type" value="Genomic_DNA"/>
</dbReference>
<dbReference type="KEGG" id="noy:EXE57_06955"/>
<dbReference type="SUPFAM" id="SSF52540">
    <property type="entry name" value="P-loop containing nucleoside triphosphate hydrolases"/>
    <property type="match status" value="1"/>
</dbReference>
<keyword evidence="5" id="KW-1185">Reference proteome</keyword>
<dbReference type="InterPro" id="IPR016032">
    <property type="entry name" value="Sig_transdc_resp-reg_C-effctor"/>
</dbReference>
<organism evidence="4 5">
    <name type="scientific">Nocardioides euryhalodurans</name>
    <dbReference type="NCBI Taxonomy" id="2518370"/>
    <lineage>
        <taxon>Bacteria</taxon>
        <taxon>Bacillati</taxon>
        <taxon>Actinomycetota</taxon>
        <taxon>Actinomycetes</taxon>
        <taxon>Propionibacteriales</taxon>
        <taxon>Nocardioidaceae</taxon>
        <taxon>Nocardioides</taxon>
    </lineage>
</organism>
<dbReference type="Pfam" id="PF00196">
    <property type="entry name" value="GerE"/>
    <property type="match status" value="1"/>
</dbReference>
<protein>
    <submittedName>
        <fullName evidence="4">Helix-turn-helix transcriptional regulator</fullName>
    </submittedName>
</protein>
<evidence type="ECO:0000313" key="4">
    <source>
        <dbReference type="EMBL" id="QBR92045.1"/>
    </source>
</evidence>
<keyword evidence="2" id="KW-0067">ATP-binding</keyword>
<dbReference type="Gene3D" id="1.10.10.10">
    <property type="entry name" value="Winged helix-like DNA-binding domain superfamily/Winged helix DNA-binding domain"/>
    <property type="match status" value="1"/>
</dbReference>
<dbReference type="CDD" id="cd06170">
    <property type="entry name" value="LuxR_C_like"/>
    <property type="match status" value="1"/>
</dbReference>
<dbReference type="InterPro" id="IPR027417">
    <property type="entry name" value="P-loop_NTPase"/>
</dbReference>
<evidence type="ECO:0000256" key="2">
    <source>
        <dbReference type="ARBA" id="ARBA00022840"/>
    </source>
</evidence>
<dbReference type="InterPro" id="IPR041664">
    <property type="entry name" value="AAA_16"/>
</dbReference>
<dbReference type="PANTHER" id="PTHR16305:SF35">
    <property type="entry name" value="TRANSCRIPTIONAL ACTIVATOR DOMAIN"/>
    <property type="match status" value="1"/>
</dbReference>
<dbReference type="AlphaFoldDB" id="A0A4P7GJ94"/>
<dbReference type="InterPro" id="IPR000792">
    <property type="entry name" value="Tscrpt_reg_LuxR_C"/>
</dbReference>
<dbReference type="Proteomes" id="UP000294894">
    <property type="component" value="Chromosome"/>
</dbReference>
<feature type="domain" description="HTH luxR-type" evidence="3">
    <location>
        <begin position="849"/>
        <end position="914"/>
    </location>
</feature>
<dbReference type="PANTHER" id="PTHR16305">
    <property type="entry name" value="TESTICULAR SOLUBLE ADENYLYL CYCLASE"/>
    <property type="match status" value="1"/>
</dbReference>
<proteinExistence type="predicted"/>
<dbReference type="SMART" id="SM00421">
    <property type="entry name" value="HTH_LUXR"/>
    <property type="match status" value="1"/>
</dbReference>
<dbReference type="GO" id="GO:0005524">
    <property type="term" value="F:ATP binding"/>
    <property type="evidence" value="ECO:0007669"/>
    <property type="project" value="UniProtKB-KW"/>
</dbReference>
<dbReference type="GO" id="GO:0006355">
    <property type="term" value="P:regulation of DNA-templated transcription"/>
    <property type="evidence" value="ECO:0007669"/>
    <property type="project" value="InterPro"/>
</dbReference>
<dbReference type="SUPFAM" id="SSF46894">
    <property type="entry name" value="C-terminal effector domain of the bipartite response regulators"/>
    <property type="match status" value="1"/>
</dbReference>
<dbReference type="PROSITE" id="PS50043">
    <property type="entry name" value="HTH_LUXR_2"/>
    <property type="match status" value="1"/>
</dbReference>
<dbReference type="OrthoDB" id="3202170at2"/>
<dbReference type="PRINTS" id="PR00038">
    <property type="entry name" value="HTHLUXR"/>
</dbReference>
<dbReference type="GO" id="GO:0005737">
    <property type="term" value="C:cytoplasm"/>
    <property type="evidence" value="ECO:0007669"/>
    <property type="project" value="TreeGrafter"/>
</dbReference>
<dbReference type="GO" id="GO:0003677">
    <property type="term" value="F:DNA binding"/>
    <property type="evidence" value="ECO:0007669"/>
    <property type="project" value="InterPro"/>
</dbReference>
<sequence length="919" mass="97359">MQSSLMGGEGPILGRDPELQQVHRLVANARNGRGGALLLVGEPGIGKTTLLRATTAAPADFRVLRADGHEAESTIPYAALHRLMIPLREHVATLPERHQQALRVATGSAVGPPPDRFLVGLGILGLLAAAGEVAPVACAVDDTHFLDSESLDALAFVARRLEAESAVLVFASRDVAEVEQRMAGVPVLRLTGLSHDAAVRLLASRLPEPIDPAVATQIAAATGGNPLALTDLAVELNATRLAESSFADEPVPVGHHLEAHYLRRVRLLSEDQQHWLLVAAADSTGNLDMIRSAAGSLDIAPTAGDEAEAAGLVELDLTVRFRHPLVRAAVYGAAHGADRRRVHAALAGAASGLGAAELEAWHSAKATVGTDAAVADRLESVADLAGLRGGFVSRASVLVQAAALTPDRALGYARLVAAAEAALAAGVAQFAKGMLDEVDEDLLDPLARGRMAAVRASVAMFTADPALRHASADLLVAAEAMSAYDLTAAQDTLIQALYFLLPAERLATGVSISELGKRLQEGAELQDGVAATILRGLAAHLTMPYAEAVPLMRKAVGAIAALADEQLLTYGAISLVLTSALWDAHGMRAGLERTAEAARDLGSLRVLDMVLWSMSLSELRAGTPRRAAQCVEQVRDLRRAIGYQSEHVVNPAVLAWTGAPREQVELFAEQARTIGMGGVHASGITALAVRDLAEGAYEGAFERLRPFVDDPFLQVTPLEYADFVEAAVRSGRPEEALPFVDRLERLAAANGSPWNAGVAARSRALVDDGAAEEHFTRSLAALEPTEVDVELARTHLLYGEWLRRARRRRQARDHLRRATDLFERSEAPAFAERARHELEATGEAPREPGAGQGPGLTTQELTVARLAASGSTNAEIGATMFLSVNTVDYHLRKVFQKLGISSRRQLSDRLAPVTAEDAG</sequence>
<name>A0A4P7GJ94_9ACTN</name>
<dbReference type="InterPro" id="IPR036388">
    <property type="entry name" value="WH-like_DNA-bd_sf"/>
</dbReference>
<accession>A0A4P7GJ94</accession>
<evidence type="ECO:0000256" key="1">
    <source>
        <dbReference type="ARBA" id="ARBA00022741"/>
    </source>
</evidence>
<reference evidence="4 5" key="1">
    <citation type="submission" date="2019-03" db="EMBL/GenBank/DDBJ databases">
        <title>Three New Species of Nocardioides, Nocardioides euryhalodurans sp. nov., Nocardioides seonyuensis sp. nov. and Nocardioides eburneoflavus sp. nov., Iolated from Soil.</title>
        <authorList>
            <person name="Roh S.G."/>
            <person name="Lee C."/>
            <person name="Kim M.-K."/>
            <person name="Kim S.B."/>
        </authorList>
    </citation>
    <scope>NUCLEOTIDE SEQUENCE [LARGE SCALE GENOMIC DNA]</scope>
    <source>
        <strain evidence="4 5">MMS17-SY117</strain>
    </source>
</reference>
<keyword evidence="1" id="KW-0547">Nucleotide-binding</keyword>
<dbReference type="Gene3D" id="3.40.50.300">
    <property type="entry name" value="P-loop containing nucleotide triphosphate hydrolases"/>
    <property type="match status" value="1"/>
</dbReference>
<evidence type="ECO:0000313" key="5">
    <source>
        <dbReference type="Proteomes" id="UP000294894"/>
    </source>
</evidence>
<dbReference type="GO" id="GO:0004016">
    <property type="term" value="F:adenylate cyclase activity"/>
    <property type="evidence" value="ECO:0007669"/>
    <property type="project" value="TreeGrafter"/>
</dbReference>
<gene>
    <name evidence="4" type="ORF">EXE57_06955</name>
</gene>
<dbReference type="Pfam" id="PF13191">
    <property type="entry name" value="AAA_16"/>
    <property type="match status" value="1"/>
</dbReference>